<evidence type="ECO:0000313" key="2">
    <source>
        <dbReference type="Proteomes" id="UP000033099"/>
    </source>
</evidence>
<dbReference type="AlphaFoldDB" id="A0AAU8TQ47"/>
<protein>
    <submittedName>
        <fullName evidence="1">Uncharacterized protein</fullName>
    </submittedName>
</protein>
<name>A0AAU8TQ47_9PSED</name>
<dbReference type="KEGG" id="pfb:VO64_2083"/>
<evidence type="ECO:0000313" key="1">
    <source>
        <dbReference type="EMBL" id="AKA82629.1"/>
    </source>
</evidence>
<dbReference type="Proteomes" id="UP000033099">
    <property type="component" value="Chromosome"/>
</dbReference>
<accession>A0AAU8TQ47</accession>
<gene>
    <name evidence="1" type="ORF">VO64_2083</name>
</gene>
<proteinExistence type="predicted"/>
<organism evidence="1 2">
    <name type="scientific">Pseudomonas synxantha</name>
    <dbReference type="NCBI Taxonomy" id="47883"/>
    <lineage>
        <taxon>Bacteria</taxon>
        <taxon>Pseudomonadati</taxon>
        <taxon>Pseudomonadota</taxon>
        <taxon>Gammaproteobacteria</taxon>
        <taxon>Pseudomonadales</taxon>
        <taxon>Pseudomonadaceae</taxon>
        <taxon>Pseudomonas</taxon>
    </lineage>
</organism>
<sequence length="40" mass="4131">MLAKIANVNVHSLLKRGAHAFFASKLAPTIASVTAVTPPS</sequence>
<reference evidence="1 2" key="1">
    <citation type="journal article" date="2015" name="Genome Announc.">
        <title>Complete Genome Sequence of Biocontrol Strain Pseudomonas fluorescens LBUM223.</title>
        <authorList>
            <person name="Roquigny R."/>
            <person name="Arseneault T."/>
            <person name="Gadkar V.J."/>
            <person name="Novinscak A."/>
            <person name="Joly D.L."/>
            <person name="Filion M."/>
        </authorList>
    </citation>
    <scope>NUCLEOTIDE SEQUENCE [LARGE SCALE GENOMIC DNA]</scope>
    <source>
        <strain evidence="1 2">LBUM223</strain>
    </source>
</reference>
<dbReference type="EMBL" id="CP011117">
    <property type="protein sequence ID" value="AKA82629.1"/>
    <property type="molecule type" value="Genomic_DNA"/>
</dbReference>